<sequence>MLWSKNKWEPRGRHCLVTGGSSGLGLALAILLTKQGADVSIVARNEERLKKALEELEAARQTPNQTLKLYSYAVDNATGAEAALEAACEAHGGRSPDAVFLCAGSSKPGFFVEQTEESLRCGMDETYWAQAFMALAASKRMVRTKSKGKIVFVASVLAYMSIVGYAPYSPGKFAIRGLAETLRSEFLLYGIDVHICFPATIYSPGYIEENKLKPQVTLKIEEGDPGATPEVVAEGLLRGVQKGRFHITYSFNCDVFRASTAGSSPRNNWFGDIIYGLIGYIALPIWRRSVDSAVDAHRREHEEHLAHNGFYDAQPDSSS</sequence>
<dbReference type="AlphaFoldDB" id="A0A8E2B3E7"/>
<dbReference type="GO" id="GO:0005789">
    <property type="term" value="C:endoplasmic reticulum membrane"/>
    <property type="evidence" value="ECO:0007669"/>
    <property type="project" value="TreeGrafter"/>
</dbReference>
<evidence type="ECO:0000256" key="1">
    <source>
        <dbReference type="SAM" id="Phobius"/>
    </source>
</evidence>
<keyword evidence="1" id="KW-1133">Transmembrane helix</keyword>
<accession>A0A8E2B3E7</accession>
<dbReference type="FunFam" id="3.40.50.720:FF:000468">
    <property type="entry name" value="Short-chain dehydrogenase, putative"/>
    <property type="match status" value="1"/>
</dbReference>
<dbReference type="SUPFAM" id="SSF51735">
    <property type="entry name" value="NAD(P)-binding Rossmann-fold domains"/>
    <property type="match status" value="1"/>
</dbReference>
<dbReference type="InterPro" id="IPR036291">
    <property type="entry name" value="NAD(P)-bd_dom_sf"/>
</dbReference>
<evidence type="ECO:0000313" key="2">
    <source>
        <dbReference type="EMBL" id="OCH92942.1"/>
    </source>
</evidence>
<dbReference type="GO" id="GO:0047560">
    <property type="term" value="F:3-dehydrosphinganine reductase activity"/>
    <property type="evidence" value="ECO:0007669"/>
    <property type="project" value="TreeGrafter"/>
</dbReference>
<dbReference type="EMBL" id="KV722362">
    <property type="protein sequence ID" value="OCH92942.1"/>
    <property type="molecule type" value="Genomic_DNA"/>
</dbReference>
<dbReference type="GO" id="GO:0006666">
    <property type="term" value="P:3-keto-sphinganine metabolic process"/>
    <property type="evidence" value="ECO:0007669"/>
    <property type="project" value="TreeGrafter"/>
</dbReference>
<name>A0A8E2B3E7_9APHY</name>
<dbReference type="Gene3D" id="3.40.50.720">
    <property type="entry name" value="NAD(P)-binding Rossmann-like Domain"/>
    <property type="match status" value="1"/>
</dbReference>
<organism evidence="2 3">
    <name type="scientific">Obba rivulosa</name>
    <dbReference type="NCBI Taxonomy" id="1052685"/>
    <lineage>
        <taxon>Eukaryota</taxon>
        <taxon>Fungi</taxon>
        <taxon>Dikarya</taxon>
        <taxon>Basidiomycota</taxon>
        <taxon>Agaricomycotina</taxon>
        <taxon>Agaricomycetes</taxon>
        <taxon>Polyporales</taxon>
        <taxon>Gelatoporiaceae</taxon>
        <taxon>Obba</taxon>
    </lineage>
</organism>
<keyword evidence="1" id="KW-0812">Transmembrane</keyword>
<dbReference type="Proteomes" id="UP000250043">
    <property type="component" value="Unassembled WGS sequence"/>
</dbReference>
<gene>
    <name evidence="2" type="ORF">OBBRIDRAFT_790801</name>
</gene>
<dbReference type="OrthoDB" id="10267115at2759"/>
<reference evidence="2 3" key="1">
    <citation type="submission" date="2016-07" db="EMBL/GenBank/DDBJ databases">
        <title>Draft genome of the white-rot fungus Obba rivulosa 3A-2.</title>
        <authorList>
            <consortium name="DOE Joint Genome Institute"/>
            <person name="Miettinen O."/>
            <person name="Riley R."/>
            <person name="Acob R."/>
            <person name="Barry K."/>
            <person name="Cullen D."/>
            <person name="De Vries R."/>
            <person name="Hainaut M."/>
            <person name="Hatakka A."/>
            <person name="Henrissat B."/>
            <person name="Hilden K."/>
            <person name="Kuo R."/>
            <person name="Labutti K."/>
            <person name="Lipzen A."/>
            <person name="Makela M.R."/>
            <person name="Sandor L."/>
            <person name="Spatafora J.W."/>
            <person name="Grigoriev I.V."/>
            <person name="Hibbett D.S."/>
        </authorList>
    </citation>
    <scope>NUCLEOTIDE SEQUENCE [LARGE SCALE GENOMIC DNA]</scope>
    <source>
        <strain evidence="2 3">3A-2</strain>
    </source>
</reference>
<protein>
    <submittedName>
        <fullName evidence="2">Oxidoreductase</fullName>
    </submittedName>
</protein>
<dbReference type="PANTHER" id="PTHR43550:SF3">
    <property type="entry name" value="3-KETODIHYDROSPHINGOSINE REDUCTASE"/>
    <property type="match status" value="1"/>
</dbReference>
<proteinExistence type="predicted"/>
<dbReference type="InterPro" id="IPR002347">
    <property type="entry name" value="SDR_fam"/>
</dbReference>
<dbReference type="GO" id="GO:0030148">
    <property type="term" value="P:sphingolipid biosynthetic process"/>
    <property type="evidence" value="ECO:0007669"/>
    <property type="project" value="TreeGrafter"/>
</dbReference>
<keyword evidence="3" id="KW-1185">Reference proteome</keyword>
<feature type="transmembrane region" description="Helical" evidence="1">
    <location>
        <begin position="150"/>
        <end position="168"/>
    </location>
</feature>
<dbReference type="PANTHER" id="PTHR43550">
    <property type="entry name" value="3-KETODIHYDROSPHINGOSINE REDUCTASE"/>
    <property type="match status" value="1"/>
</dbReference>
<evidence type="ECO:0000313" key="3">
    <source>
        <dbReference type="Proteomes" id="UP000250043"/>
    </source>
</evidence>
<dbReference type="PRINTS" id="PR00081">
    <property type="entry name" value="GDHRDH"/>
</dbReference>
<keyword evidence="1" id="KW-0472">Membrane</keyword>
<dbReference type="Pfam" id="PF00106">
    <property type="entry name" value="adh_short"/>
    <property type="match status" value="1"/>
</dbReference>